<proteinExistence type="inferred from homology"/>
<feature type="repeat" description="Solcar" evidence="4">
    <location>
        <begin position="29"/>
        <end position="108"/>
    </location>
</feature>
<dbReference type="InterPro" id="IPR018108">
    <property type="entry name" value="MCP_transmembrane"/>
</dbReference>
<dbReference type="InterPro" id="IPR053017">
    <property type="entry name" value="Mito_Cit/Oxoglu_Carrier"/>
</dbReference>
<evidence type="ECO:0000313" key="7">
    <source>
        <dbReference type="Proteomes" id="UP001472866"/>
    </source>
</evidence>
<feature type="repeat" description="Solcar" evidence="4">
    <location>
        <begin position="211"/>
        <end position="297"/>
    </location>
</feature>
<dbReference type="InterPro" id="IPR023395">
    <property type="entry name" value="MCP_dom_sf"/>
</dbReference>
<protein>
    <submittedName>
        <fullName evidence="6">Mitochondrial carrier protein</fullName>
    </submittedName>
</protein>
<dbReference type="SUPFAM" id="SSF103506">
    <property type="entry name" value="Mitochondrial carrier"/>
    <property type="match status" value="1"/>
</dbReference>
<dbReference type="PROSITE" id="PS50920">
    <property type="entry name" value="SOLCAR"/>
    <property type="match status" value="3"/>
</dbReference>
<reference evidence="6 7" key="1">
    <citation type="submission" date="2024-03" db="EMBL/GenBank/DDBJ databases">
        <title>Complete genome sequence of the green alga Chloropicon roscoffensis RCC1871.</title>
        <authorList>
            <person name="Lemieux C."/>
            <person name="Pombert J.-F."/>
            <person name="Otis C."/>
            <person name="Turmel M."/>
        </authorList>
    </citation>
    <scope>NUCLEOTIDE SEQUENCE [LARGE SCALE GENOMIC DNA]</scope>
    <source>
        <strain evidence="6 7">RCC1871</strain>
    </source>
</reference>
<keyword evidence="5" id="KW-0813">Transport</keyword>
<dbReference type="GO" id="GO:0006843">
    <property type="term" value="P:mitochondrial citrate transmembrane transport"/>
    <property type="evidence" value="ECO:0007669"/>
    <property type="project" value="TreeGrafter"/>
</dbReference>
<keyword evidence="7" id="KW-1185">Reference proteome</keyword>
<feature type="repeat" description="Solcar" evidence="4">
    <location>
        <begin position="115"/>
        <end position="198"/>
    </location>
</feature>
<dbReference type="FunFam" id="1.50.40.10:FF:000078">
    <property type="entry name" value="Mitochondrial DNA replication protein YHM2"/>
    <property type="match status" value="1"/>
</dbReference>
<comment type="similarity">
    <text evidence="5">Belongs to the mitochondrial carrier (TC 2.A.29) family.</text>
</comment>
<keyword evidence="2 4" id="KW-0812">Transmembrane</keyword>
<evidence type="ECO:0000256" key="4">
    <source>
        <dbReference type="PROSITE-ProRule" id="PRU00282"/>
    </source>
</evidence>
<sequence>MAGPSGTKGFNTTVAFAALERRKGGGDWRDLVLGPTLQCLEAASLGMPFEVWKTRMGRFRHESTLTSFANVYKEGGIKAFWKGTGPKMVESATKGAILLYAKEGILTYSLKSGMDPTLAGVVAGAGGGICQVSVMGPCTFLVTGAVTGTTNESTMQRVSRVYRTNGLAGFYPGGTAIAFRQATNWASRQGFTEAVRHRFKIMFHGDENAKLTTRENILAGVCGGSLSCWNHPFEVARIEAQARADQGQSKLNMIRVMQMVVRENGVKGLFQGIVPRWGLGVWQTLFMVTGPKLVKDALGMNE</sequence>
<evidence type="ECO:0000313" key="6">
    <source>
        <dbReference type="EMBL" id="WZN63280.1"/>
    </source>
</evidence>
<comment type="subcellular location">
    <subcellularLocation>
        <location evidence="1">Membrane</location>
        <topology evidence="1">Multi-pass membrane protein</topology>
    </subcellularLocation>
</comment>
<dbReference type="Gene3D" id="1.50.40.10">
    <property type="entry name" value="Mitochondrial carrier domain"/>
    <property type="match status" value="1"/>
</dbReference>
<dbReference type="PANTHER" id="PTHR46982:SF1">
    <property type="entry name" value="CITRATE_OXOGLUTARATE CARRIER PROTEIN"/>
    <property type="match status" value="1"/>
</dbReference>
<evidence type="ECO:0000256" key="3">
    <source>
        <dbReference type="ARBA" id="ARBA00023136"/>
    </source>
</evidence>
<dbReference type="PANTHER" id="PTHR46982">
    <property type="entry name" value="CITRATE/OXOGLUTARATE CARRIER PROTEIN"/>
    <property type="match status" value="1"/>
</dbReference>
<dbReference type="AlphaFoldDB" id="A0AAX4PA89"/>
<name>A0AAX4PA89_9CHLO</name>
<gene>
    <name evidence="6" type="ORF">HKI87_07g48280</name>
</gene>
<keyword evidence="3 4" id="KW-0472">Membrane</keyword>
<organism evidence="6 7">
    <name type="scientific">Chloropicon roscoffensis</name>
    <dbReference type="NCBI Taxonomy" id="1461544"/>
    <lineage>
        <taxon>Eukaryota</taxon>
        <taxon>Viridiplantae</taxon>
        <taxon>Chlorophyta</taxon>
        <taxon>Chloropicophyceae</taxon>
        <taxon>Chloropicales</taxon>
        <taxon>Chloropicaceae</taxon>
        <taxon>Chloropicon</taxon>
    </lineage>
</organism>
<accession>A0AAX4PA89</accession>
<dbReference type="GO" id="GO:0015742">
    <property type="term" value="P:alpha-ketoglutarate transport"/>
    <property type="evidence" value="ECO:0007669"/>
    <property type="project" value="TreeGrafter"/>
</dbReference>
<dbReference type="GO" id="GO:0005371">
    <property type="term" value="F:tricarboxylate secondary active transmembrane transporter activity"/>
    <property type="evidence" value="ECO:0007669"/>
    <property type="project" value="TreeGrafter"/>
</dbReference>
<evidence type="ECO:0000256" key="5">
    <source>
        <dbReference type="RuleBase" id="RU000488"/>
    </source>
</evidence>
<dbReference type="Proteomes" id="UP001472866">
    <property type="component" value="Chromosome 07"/>
</dbReference>
<dbReference type="GO" id="GO:0016020">
    <property type="term" value="C:membrane"/>
    <property type="evidence" value="ECO:0007669"/>
    <property type="project" value="UniProtKB-SubCell"/>
</dbReference>
<evidence type="ECO:0000256" key="1">
    <source>
        <dbReference type="ARBA" id="ARBA00004141"/>
    </source>
</evidence>
<dbReference type="GO" id="GO:0005739">
    <property type="term" value="C:mitochondrion"/>
    <property type="evidence" value="ECO:0007669"/>
    <property type="project" value="TreeGrafter"/>
</dbReference>
<dbReference type="EMBL" id="CP151507">
    <property type="protein sequence ID" value="WZN63280.1"/>
    <property type="molecule type" value="Genomic_DNA"/>
</dbReference>
<evidence type="ECO:0000256" key="2">
    <source>
        <dbReference type="ARBA" id="ARBA00022692"/>
    </source>
</evidence>
<dbReference type="Pfam" id="PF00153">
    <property type="entry name" value="Mito_carr"/>
    <property type="match status" value="3"/>
</dbReference>